<reference evidence="2" key="1">
    <citation type="submission" date="2021-02" db="EMBL/GenBank/DDBJ databases">
        <authorList>
            <person name="Dougan E. K."/>
            <person name="Rhodes N."/>
            <person name="Thang M."/>
            <person name="Chan C."/>
        </authorList>
    </citation>
    <scope>NUCLEOTIDE SEQUENCE</scope>
</reference>
<feature type="compositionally biased region" description="Basic and acidic residues" evidence="1">
    <location>
        <begin position="32"/>
        <end position="46"/>
    </location>
</feature>
<feature type="region of interest" description="Disordered" evidence="1">
    <location>
        <begin position="65"/>
        <end position="97"/>
    </location>
</feature>
<gene>
    <name evidence="2" type="ORF">PGLA1383_LOCUS47332</name>
</gene>
<proteinExistence type="predicted"/>
<feature type="region of interest" description="Disordered" evidence="1">
    <location>
        <begin position="13"/>
        <end position="46"/>
    </location>
</feature>
<feature type="compositionally biased region" description="Low complexity" evidence="1">
    <location>
        <begin position="77"/>
        <end position="89"/>
    </location>
</feature>
<organism evidence="2 3">
    <name type="scientific">Polarella glacialis</name>
    <name type="common">Dinoflagellate</name>
    <dbReference type="NCBI Taxonomy" id="89957"/>
    <lineage>
        <taxon>Eukaryota</taxon>
        <taxon>Sar</taxon>
        <taxon>Alveolata</taxon>
        <taxon>Dinophyceae</taxon>
        <taxon>Suessiales</taxon>
        <taxon>Suessiaceae</taxon>
        <taxon>Polarella</taxon>
    </lineage>
</organism>
<evidence type="ECO:0000256" key="1">
    <source>
        <dbReference type="SAM" id="MobiDB-lite"/>
    </source>
</evidence>
<keyword evidence="3" id="KW-1185">Reference proteome</keyword>
<evidence type="ECO:0000313" key="2">
    <source>
        <dbReference type="EMBL" id="CAE8631200.1"/>
    </source>
</evidence>
<protein>
    <submittedName>
        <fullName evidence="2">Uncharacterized protein</fullName>
    </submittedName>
</protein>
<comment type="caution">
    <text evidence="2">The sequence shown here is derived from an EMBL/GenBank/DDBJ whole genome shotgun (WGS) entry which is preliminary data.</text>
</comment>
<evidence type="ECO:0000313" key="3">
    <source>
        <dbReference type="Proteomes" id="UP000654075"/>
    </source>
</evidence>
<dbReference type="EMBL" id="CAJNNV010030063">
    <property type="protein sequence ID" value="CAE8631200.1"/>
    <property type="molecule type" value="Genomic_DNA"/>
</dbReference>
<accession>A0A813H0P7</accession>
<dbReference type="AlphaFoldDB" id="A0A813H0P7"/>
<sequence>MLVLSMASWAGFKKQYKQPPPPQQQQPACWSAKERGDVGRRDQVDRMELEDLKVDAQSLAQIWRRSAAPSALPPPQDSSINPSSSSRAPLLKGHREGMGFPAPWCPRTLRCQQDCACHRRLGSPWVMRSRRRGRR</sequence>
<feature type="non-terminal residue" evidence="2">
    <location>
        <position position="1"/>
    </location>
</feature>
<name>A0A813H0P7_POLGL</name>
<dbReference type="Proteomes" id="UP000654075">
    <property type="component" value="Unassembled WGS sequence"/>
</dbReference>